<comment type="caution">
    <text evidence="5">The sequence shown here is derived from an EMBL/GenBank/DDBJ whole genome shotgun (WGS) entry which is preliminary data.</text>
</comment>
<dbReference type="AlphaFoldDB" id="A0A0F9RU76"/>
<proteinExistence type="predicted"/>
<dbReference type="EMBL" id="LAZR01000768">
    <property type="protein sequence ID" value="KKN58284.1"/>
    <property type="molecule type" value="Genomic_DNA"/>
</dbReference>
<accession>A0A0F9RU76</accession>
<feature type="domain" description="Prohead serine protease" evidence="4">
    <location>
        <begin position="29"/>
        <end position="161"/>
    </location>
</feature>
<keyword evidence="2" id="KW-0645">Protease</keyword>
<evidence type="ECO:0000256" key="2">
    <source>
        <dbReference type="ARBA" id="ARBA00022670"/>
    </source>
</evidence>
<evidence type="ECO:0000256" key="3">
    <source>
        <dbReference type="ARBA" id="ARBA00022801"/>
    </source>
</evidence>
<keyword evidence="1" id="KW-1188">Viral release from host cell</keyword>
<organism evidence="5">
    <name type="scientific">marine sediment metagenome</name>
    <dbReference type="NCBI Taxonomy" id="412755"/>
    <lineage>
        <taxon>unclassified sequences</taxon>
        <taxon>metagenomes</taxon>
        <taxon>ecological metagenomes</taxon>
    </lineage>
</organism>
<evidence type="ECO:0000313" key="5">
    <source>
        <dbReference type="EMBL" id="KKN58284.1"/>
    </source>
</evidence>
<dbReference type="InterPro" id="IPR054613">
    <property type="entry name" value="Peptidase_S78_dom"/>
</dbReference>
<dbReference type="GO" id="GO:0008233">
    <property type="term" value="F:peptidase activity"/>
    <property type="evidence" value="ECO:0007669"/>
    <property type="project" value="UniProtKB-KW"/>
</dbReference>
<evidence type="ECO:0000256" key="1">
    <source>
        <dbReference type="ARBA" id="ARBA00022612"/>
    </source>
</evidence>
<protein>
    <recommendedName>
        <fullName evidence="4">Prohead serine protease domain-containing protein</fullName>
    </recommendedName>
</protein>
<reference evidence="5" key="1">
    <citation type="journal article" date="2015" name="Nature">
        <title>Complex archaea that bridge the gap between prokaryotes and eukaryotes.</title>
        <authorList>
            <person name="Spang A."/>
            <person name="Saw J.H."/>
            <person name="Jorgensen S.L."/>
            <person name="Zaremba-Niedzwiedzka K."/>
            <person name="Martijn J."/>
            <person name="Lind A.E."/>
            <person name="van Eijk R."/>
            <person name="Schleper C."/>
            <person name="Guy L."/>
            <person name="Ettema T.J."/>
        </authorList>
    </citation>
    <scope>NUCLEOTIDE SEQUENCE</scope>
</reference>
<gene>
    <name evidence="5" type="ORF">LCGC14_0553640</name>
</gene>
<dbReference type="Pfam" id="PF04586">
    <property type="entry name" value="Peptidase_S78"/>
    <property type="match status" value="1"/>
</dbReference>
<evidence type="ECO:0000259" key="4">
    <source>
        <dbReference type="Pfam" id="PF04586"/>
    </source>
</evidence>
<dbReference type="GO" id="GO:0006508">
    <property type="term" value="P:proteolysis"/>
    <property type="evidence" value="ECO:0007669"/>
    <property type="project" value="UniProtKB-KW"/>
</dbReference>
<keyword evidence="3" id="KW-0378">Hydrolase</keyword>
<name>A0A0F9RU76_9ZZZZ</name>
<sequence>MKPKQFRECIAEKQKAEEDNSAIAWISTDSIDRDKEVLLPKGVDFDSFNKNPVVLWAHDYSGTPVGKAQWVKQGRKYIKAKWEWAETDKAQEIKQLWDGGFLSAISVGFISKKSHEPTPDEIKKKPDWANVYRIIDEWELLEFSIVPVPANPDALVAAVKELKISEATQKELGIEEVEEKEVVTTYADDIDGDKPLVEITKHVPEKVEASPIIVTAHRVISPHRVMRRRIDPRQVTVMAINRLKGKIYM</sequence>